<dbReference type="PANTHER" id="PTHR32282">
    <property type="entry name" value="BINDING PROTEIN TRANSPEPTIDASE, PUTATIVE-RELATED"/>
    <property type="match status" value="1"/>
</dbReference>
<keyword evidence="2" id="KW-0808">Transferase</keyword>
<evidence type="ECO:0000256" key="3">
    <source>
        <dbReference type="SAM" id="MobiDB-lite"/>
    </source>
</evidence>
<organism evidence="5">
    <name type="scientific">gut metagenome</name>
    <dbReference type="NCBI Taxonomy" id="749906"/>
    <lineage>
        <taxon>unclassified sequences</taxon>
        <taxon>metagenomes</taxon>
        <taxon>organismal metagenomes</taxon>
    </lineage>
</organism>
<evidence type="ECO:0000313" key="5">
    <source>
        <dbReference type="EMBL" id="EJX07905.1"/>
    </source>
</evidence>
<proteinExistence type="predicted"/>
<gene>
    <name evidence="5" type="ORF">EVA_03987</name>
</gene>
<dbReference type="EMBL" id="AMCI01000763">
    <property type="protein sequence ID" value="EJX07905.1"/>
    <property type="molecule type" value="Genomic_DNA"/>
</dbReference>
<name>J9H2V8_9ZZZZ</name>
<dbReference type="InterPro" id="IPR050396">
    <property type="entry name" value="Glycosyltr_51/Transpeptidase"/>
</dbReference>
<dbReference type="GO" id="GO:0008658">
    <property type="term" value="F:penicillin binding"/>
    <property type="evidence" value="ECO:0007669"/>
    <property type="project" value="InterPro"/>
</dbReference>
<dbReference type="Pfam" id="PF00905">
    <property type="entry name" value="Transpeptidase"/>
    <property type="match status" value="1"/>
</dbReference>
<dbReference type="GO" id="GO:0030288">
    <property type="term" value="C:outer membrane-bounded periplasmic space"/>
    <property type="evidence" value="ECO:0007669"/>
    <property type="project" value="TreeGrafter"/>
</dbReference>
<dbReference type="PANTHER" id="PTHR32282:SF29">
    <property type="entry name" value="PENICILLIN-BINDING PROTEIN 1A"/>
    <property type="match status" value="1"/>
</dbReference>
<feature type="compositionally biased region" description="Basic and acidic residues" evidence="3">
    <location>
        <begin position="381"/>
        <end position="392"/>
    </location>
</feature>
<sequence length="534" mass="58161">MDIYTALNPAAQNELDRVMNGEIVPFPNEMLDIGTAIVNNTNGEIIAVGPGRHYHSDSVKQDNSINTRQPGSAMKPLLSYSSTFDILGWATTHIVEDKPKDYWHAGSNLRNSDGRYEGGMTLSKALGVSKNTTAAQAMLDLVDQTGLDYWVNFCKNLGFDTEVAERFVPQYCIGGADMYASPVQMASAYSIFANNGQRVNAHRVRRVIRRSDNAEIPGNTTTYDLISPAAAFMMSSLLREVVYGGYQNYNEILASPYYTAYGKSGTSSWEEEAVQYGIPPGVMKDEWSMGYTNTYTISTWSGYLPVYFMQGNYMNWAELQAATAFHINRHMLDFLAEGGNYAPIPRPEGVSDYNGGFIKSEFAARGDVTSGRLTPSSEELAAQKKEEDKKACEGSGGTYNEGTCSCPEGTELNGNACAPKDPTTENPEDPNGNDDPIINPNDPNAPIDPNTPIDPNAPQPDPNAPVEPIVPEEPITPDEQLGESAPVNEEQPASRSLTALAADYSDTLTPIHADDLLVLAPSKARLRAINQMIS</sequence>
<accession>J9H2V8</accession>
<dbReference type="AlphaFoldDB" id="J9H2V8"/>
<protein>
    <submittedName>
        <fullName evidence="5">Penicillin-binding protein 2</fullName>
    </submittedName>
</protein>
<dbReference type="Gene3D" id="3.40.710.10">
    <property type="entry name" value="DD-peptidase/beta-lactamase superfamily"/>
    <property type="match status" value="1"/>
</dbReference>
<dbReference type="SUPFAM" id="SSF56601">
    <property type="entry name" value="beta-lactamase/transpeptidase-like"/>
    <property type="match status" value="1"/>
</dbReference>
<evidence type="ECO:0000256" key="2">
    <source>
        <dbReference type="ARBA" id="ARBA00022679"/>
    </source>
</evidence>
<feature type="compositionally biased region" description="Pro residues" evidence="3">
    <location>
        <begin position="455"/>
        <end position="465"/>
    </location>
</feature>
<dbReference type="GO" id="GO:0009252">
    <property type="term" value="P:peptidoglycan biosynthetic process"/>
    <property type="evidence" value="ECO:0007669"/>
    <property type="project" value="TreeGrafter"/>
</dbReference>
<feature type="domain" description="Penicillin-binding protein transpeptidase" evidence="4">
    <location>
        <begin position="35"/>
        <end position="269"/>
    </location>
</feature>
<keyword evidence="1" id="KW-0328">Glycosyltransferase</keyword>
<evidence type="ECO:0000259" key="4">
    <source>
        <dbReference type="Pfam" id="PF00905"/>
    </source>
</evidence>
<dbReference type="InterPro" id="IPR012338">
    <property type="entry name" value="Beta-lactam/transpept-like"/>
</dbReference>
<evidence type="ECO:0000256" key="1">
    <source>
        <dbReference type="ARBA" id="ARBA00022676"/>
    </source>
</evidence>
<reference evidence="5" key="1">
    <citation type="journal article" date="2012" name="PLoS ONE">
        <title>Gene sets for utilization of primary and secondary nutrition supplies in the distal gut of endangered iberian lynx.</title>
        <authorList>
            <person name="Alcaide M."/>
            <person name="Messina E."/>
            <person name="Richter M."/>
            <person name="Bargiela R."/>
            <person name="Peplies J."/>
            <person name="Huws S.A."/>
            <person name="Newbold C.J."/>
            <person name="Golyshin P.N."/>
            <person name="Simon M.A."/>
            <person name="Lopez G."/>
            <person name="Yakimov M.M."/>
            <person name="Ferrer M."/>
        </authorList>
    </citation>
    <scope>NUCLEOTIDE SEQUENCE</scope>
</reference>
<dbReference type="InterPro" id="IPR001460">
    <property type="entry name" value="PCN-bd_Tpept"/>
</dbReference>
<dbReference type="GO" id="GO:0008955">
    <property type="term" value="F:peptidoglycan glycosyltransferase activity"/>
    <property type="evidence" value="ECO:0007669"/>
    <property type="project" value="TreeGrafter"/>
</dbReference>
<feature type="compositionally biased region" description="Low complexity" evidence="3">
    <location>
        <begin position="433"/>
        <end position="454"/>
    </location>
</feature>
<comment type="caution">
    <text evidence="5">The sequence shown here is derived from an EMBL/GenBank/DDBJ whole genome shotgun (WGS) entry which is preliminary data.</text>
</comment>
<feature type="region of interest" description="Disordered" evidence="3">
    <location>
        <begin position="368"/>
        <end position="498"/>
    </location>
</feature>